<name>A0A7T5JNS6_9BACL</name>
<gene>
    <name evidence="2" type="ORF">JD108_21760</name>
    <name evidence="3" type="ORF">KDJ56_21695</name>
</gene>
<proteinExistence type="predicted"/>
<reference evidence="3" key="2">
    <citation type="submission" date="2021-04" db="EMBL/GenBank/DDBJ databases">
        <title>Brevibacillus composti FJAT-54423, complete genome.</title>
        <authorList>
            <person name="Tang R."/>
        </authorList>
    </citation>
    <scope>NUCLEOTIDE SEQUENCE</scope>
    <source>
        <strain evidence="3">FJAT-54424</strain>
    </source>
</reference>
<dbReference type="Proteomes" id="UP000677234">
    <property type="component" value="Chromosome"/>
</dbReference>
<reference evidence="2 4" key="1">
    <citation type="submission" date="2020-12" db="EMBL/GenBank/DDBJ databases">
        <title>strain FJAT-54423T represents a novel species of the genus Brevibacillus.</title>
        <authorList>
            <person name="Tang R."/>
        </authorList>
    </citation>
    <scope>NUCLEOTIDE SEQUENCE [LARGE SCALE GENOMIC DNA]</scope>
    <source>
        <strain evidence="2 4">FJAT-54423</strain>
    </source>
</reference>
<feature type="coiled-coil region" evidence="1">
    <location>
        <begin position="291"/>
        <end position="318"/>
    </location>
</feature>
<keyword evidence="1" id="KW-0175">Coiled coil</keyword>
<dbReference type="Proteomes" id="UP000595847">
    <property type="component" value="Chromosome"/>
</dbReference>
<dbReference type="EMBL" id="CP073708">
    <property type="protein sequence ID" value="QUO41484.1"/>
    <property type="molecule type" value="Genomic_DNA"/>
</dbReference>
<evidence type="ECO:0000313" key="3">
    <source>
        <dbReference type="EMBL" id="QUO41484.1"/>
    </source>
</evidence>
<organism evidence="2 4">
    <name type="scientific">Brevibacillus composti</name>
    <dbReference type="NCBI Taxonomy" id="2796470"/>
    <lineage>
        <taxon>Bacteria</taxon>
        <taxon>Bacillati</taxon>
        <taxon>Bacillota</taxon>
        <taxon>Bacilli</taxon>
        <taxon>Bacillales</taxon>
        <taxon>Paenibacillaceae</taxon>
        <taxon>Brevibacillus</taxon>
    </lineage>
</organism>
<protein>
    <submittedName>
        <fullName evidence="2">Uncharacterized protein</fullName>
    </submittedName>
</protein>
<dbReference type="AlphaFoldDB" id="A0A7T5JNS6"/>
<dbReference type="KEGG" id="bcop:JD108_21760"/>
<evidence type="ECO:0000313" key="2">
    <source>
        <dbReference type="EMBL" id="QQE74402.1"/>
    </source>
</evidence>
<keyword evidence="5" id="KW-1185">Reference proteome</keyword>
<dbReference type="EMBL" id="CP066308">
    <property type="protein sequence ID" value="QQE74402.1"/>
    <property type="molecule type" value="Genomic_DNA"/>
</dbReference>
<accession>A0A7T5JNS6</accession>
<evidence type="ECO:0000256" key="1">
    <source>
        <dbReference type="SAM" id="Coils"/>
    </source>
</evidence>
<evidence type="ECO:0000313" key="5">
    <source>
        <dbReference type="Proteomes" id="UP000677234"/>
    </source>
</evidence>
<sequence length="460" mass="53309">MIGFNTVLPLSTDTTVEHFLHICRIWQQRSPHTTLTFDDQPIQNGLKYESDQEVMEFVHVTRSGGVHCGVRHIRKDEDGEWRTDVVGHKRAEDFKVAIVSSRSHFNITTYSQIPLTPYIVSLLIRETGPMYDDGIRIEAEPKEVTEENAAELASLINCQKYNFMPVIYVSKQFFGGTYLTDPRRLAQKLAGLAHVYFETDTKVSTILRALTDGKNAYNGSIGIYWQNHNYKRFLLNDTDENISLKIQNYVKTILNTRKTADECRWSYVQHLKYQRAIDRYREGEAENTVLIDYALQENQELQEQVKSLEAENYYLRERQQMFFSNELDEQRPLIFKGAEAELFASEQAELILEIIEEKLRSGSCSVRIRNMLESILEANERTNNKETFLAQVKTVLTEPGGLSSQGKRELVKLGFELTEEGKHYKLKIKGDDRYPHPIAKTPSDVRSSENNFSQFKKRFF</sequence>
<evidence type="ECO:0000313" key="4">
    <source>
        <dbReference type="Proteomes" id="UP000595847"/>
    </source>
</evidence>